<dbReference type="SUPFAM" id="SSF47616">
    <property type="entry name" value="GST C-terminal domain-like"/>
    <property type="match status" value="1"/>
</dbReference>
<dbReference type="Pfam" id="PF13417">
    <property type="entry name" value="GST_N_3"/>
    <property type="match status" value="1"/>
</dbReference>
<dbReference type="SUPFAM" id="SSF52833">
    <property type="entry name" value="Thioredoxin-like"/>
    <property type="match status" value="1"/>
</dbReference>
<dbReference type="PANTHER" id="PTHR43969">
    <property type="entry name" value="GLUTATHIONE S TRANSFERASE D10, ISOFORM A-RELATED"/>
    <property type="match status" value="1"/>
</dbReference>
<dbReference type="AlphaFoldDB" id="A0A1P8PEW2"/>
<dbReference type="InterPro" id="IPR036249">
    <property type="entry name" value="Thioredoxin-like_sf"/>
</dbReference>
<dbReference type="Gene3D" id="3.40.30.10">
    <property type="entry name" value="Glutaredoxin"/>
    <property type="match status" value="1"/>
</dbReference>
<reference evidence="4" key="2">
    <citation type="submission" date="2016-01" db="EMBL/GenBank/DDBJ databases">
        <authorList>
            <person name="Oliw E.H."/>
        </authorList>
    </citation>
    <scope>NUCLEOTIDE SEQUENCE</scope>
</reference>
<dbReference type="GO" id="GO:0006749">
    <property type="term" value="P:glutathione metabolic process"/>
    <property type="evidence" value="ECO:0007669"/>
    <property type="project" value="TreeGrafter"/>
</dbReference>
<dbReference type="Pfam" id="PF00043">
    <property type="entry name" value="GST_C"/>
    <property type="match status" value="1"/>
</dbReference>
<dbReference type="PROSITE" id="PS50405">
    <property type="entry name" value="GST_CTER"/>
    <property type="match status" value="1"/>
</dbReference>
<evidence type="ECO:0000259" key="2">
    <source>
        <dbReference type="PROSITE" id="PS50404"/>
    </source>
</evidence>
<dbReference type="Gene3D" id="1.20.1050.10">
    <property type="match status" value="1"/>
</dbReference>
<sequence length="215" mass="24379">MAPTLYGIEGSPPVGAVLLCAKALDLNLNIKPVDLFNLEHLKSDFLALNPQHTVPVLDDDGFILSDSHAINAYLASKYGKDKSLYPDDLKKRAIVDQRLHYDSSTLFPRGLVISKSILFEDATDIPQKNLDLLKEAFEVSEKLLQKEWIAGDQLTIADFSFVTSLTSWTVYIPLSEAEYPKLAAWRKRMESLPYYHVYQQSLDKYVELMKDKVPK</sequence>
<organism evidence="4">
    <name type="scientific">Leptinotarsa decemlineata</name>
    <name type="common">Colorado potato beetle</name>
    <name type="synonym">Doryphora decemlineata</name>
    <dbReference type="NCBI Taxonomy" id="7539"/>
    <lineage>
        <taxon>Eukaryota</taxon>
        <taxon>Metazoa</taxon>
        <taxon>Ecdysozoa</taxon>
        <taxon>Arthropoda</taxon>
        <taxon>Hexapoda</taxon>
        <taxon>Insecta</taxon>
        <taxon>Pterygota</taxon>
        <taxon>Neoptera</taxon>
        <taxon>Endopterygota</taxon>
        <taxon>Coleoptera</taxon>
        <taxon>Polyphaga</taxon>
        <taxon>Cucujiformia</taxon>
        <taxon>Chrysomeloidea</taxon>
        <taxon>Chrysomelidae</taxon>
        <taxon>Chrysomelinae</taxon>
        <taxon>Doryphorini</taxon>
        <taxon>Leptinotarsa</taxon>
    </lineage>
</organism>
<dbReference type="FunFam" id="1.20.1050.10:FF:000007">
    <property type="entry name" value="Glutathione S-transferase 1-1"/>
    <property type="match status" value="1"/>
</dbReference>
<dbReference type="InterPro" id="IPR004045">
    <property type="entry name" value="Glutathione_S-Trfase_N"/>
</dbReference>
<proteinExistence type="evidence at transcript level"/>
<dbReference type="EMBL" id="KU522316">
    <property type="protein sequence ID" value="APX61035.1"/>
    <property type="molecule type" value="mRNA"/>
</dbReference>
<dbReference type="InterPro" id="IPR040079">
    <property type="entry name" value="Glutathione_S-Trfase"/>
</dbReference>
<dbReference type="CDD" id="cd03045">
    <property type="entry name" value="GST_N_Delta_Epsilon"/>
    <property type="match status" value="1"/>
</dbReference>
<dbReference type="InterPro" id="IPR010987">
    <property type="entry name" value="Glutathione-S-Trfase_C-like"/>
</dbReference>
<evidence type="ECO:0000313" key="4">
    <source>
        <dbReference type="EMBL" id="APX61035.1"/>
    </source>
</evidence>
<dbReference type="SFLD" id="SFLDG01153">
    <property type="entry name" value="Main.4:_Theta-like"/>
    <property type="match status" value="1"/>
</dbReference>
<dbReference type="SFLD" id="SFLDS00019">
    <property type="entry name" value="Glutathione_Transferase_(cytos"/>
    <property type="match status" value="1"/>
</dbReference>
<feature type="domain" description="GST N-terminal" evidence="2">
    <location>
        <begin position="1"/>
        <end position="82"/>
    </location>
</feature>
<dbReference type="CDD" id="cd03177">
    <property type="entry name" value="GST_C_Delta_Epsilon"/>
    <property type="match status" value="1"/>
</dbReference>
<dbReference type="PROSITE" id="PS50404">
    <property type="entry name" value="GST_NTER"/>
    <property type="match status" value="1"/>
</dbReference>
<reference evidence="4" key="1">
    <citation type="journal article" date="2016" name="Pestic. Biochem. Physiol.">
        <title>Identification of glutathione S-transferase genes in Leptinotarsa decemlineata and their expression patterns under stress of three insecticides.</title>
        <authorList>
            <person name="Han J.B."/>
            <person name="Li G.Q."/>
            <person name="Wan P.J."/>
            <person name="Zhu T.T."/>
            <person name="Meng Q.W."/>
        </authorList>
    </citation>
    <scope>NUCLEOTIDE SEQUENCE</scope>
</reference>
<name>A0A1P8PEW2_LEPDE</name>
<dbReference type="GO" id="GO:0004364">
    <property type="term" value="F:glutathione transferase activity"/>
    <property type="evidence" value="ECO:0007669"/>
    <property type="project" value="TreeGrafter"/>
</dbReference>
<dbReference type="PANTHER" id="PTHR43969:SF9">
    <property type="entry name" value="GLUTATHIONE S TRANSFERASE D10, ISOFORM A-RELATED"/>
    <property type="match status" value="1"/>
</dbReference>
<comment type="subunit">
    <text evidence="1">Homodimer.</text>
</comment>
<keyword evidence="4" id="KW-0808">Transferase</keyword>
<accession>A0A1P8PEW2</accession>
<protein>
    <submittedName>
        <fullName evidence="4">Putative glutathione S-transferase epsilon class member 7</fullName>
    </submittedName>
</protein>
<dbReference type="FunFam" id="3.40.30.10:FF:000034">
    <property type="entry name" value="glutathione S-transferase 1"/>
    <property type="match status" value="1"/>
</dbReference>
<evidence type="ECO:0000259" key="3">
    <source>
        <dbReference type="PROSITE" id="PS50405"/>
    </source>
</evidence>
<dbReference type="SFLD" id="SFLDG00358">
    <property type="entry name" value="Main_(cytGST)"/>
    <property type="match status" value="1"/>
</dbReference>
<dbReference type="InterPro" id="IPR004046">
    <property type="entry name" value="GST_C"/>
</dbReference>
<dbReference type="InterPro" id="IPR036282">
    <property type="entry name" value="Glutathione-S-Trfase_C_sf"/>
</dbReference>
<evidence type="ECO:0000256" key="1">
    <source>
        <dbReference type="ARBA" id="ARBA00011738"/>
    </source>
</evidence>
<feature type="domain" description="GST C-terminal" evidence="3">
    <location>
        <begin position="88"/>
        <end position="215"/>
    </location>
</feature>
<dbReference type="OrthoDB" id="2309723at2759"/>